<dbReference type="InterPro" id="IPR014756">
    <property type="entry name" value="Ig_E-set"/>
</dbReference>
<dbReference type="CDD" id="cd01846">
    <property type="entry name" value="fatty_acyltransferase_like"/>
    <property type="match status" value="1"/>
</dbReference>
<feature type="chain" id="PRO_5008088584" description="IPT/TIG domain-containing protein" evidence="3">
    <location>
        <begin position="30"/>
        <end position="2858"/>
    </location>
</feature>
<feature type="domain" description="IPT/TIG" evidence="4">
    <location>
        <begin position="1016"/>
        <end position="1097"/>
    </location>
</feature>
<protein>
    <recommendedName>
        <fullName evidence="4">IPT/TIG domain-containing protein</fullName>
    </recommendedName>
</protein>
<keyword evidence="6" id="KW-1185">Reference proteome</keyword>
<feature type="domain" description="IPT/TIG" evidence="4">
    <location>
        <begin position="1100"/>
        <end position="1180"/>
    </location>
</feature>
<dbReference type="EMBL" id="LRRQ01000175">
    <property type="protein sequence ID" value="OAM87271.1"/>
    <property type="molecule type" value="Genomic_DNA"/>
</dbReference>
<dbReference type="InterPro" id="IPR008265">
    <property type="entry name" value="Lipase_GDSL_AS"/>
</dbReference>
<dbReference type="Pfam" id="PF01833">
    <property type="entry name" value="TIG"/>
    <property type="match status" value="8"/>
</dbReference>
<dbReference type="Gene3D" id="3.20.20.80">
    <property type="entry name" value="Glycosidases"/>
    <property type="match status" value="1"/>
</dbReference>
<feature type="compositionally biased region" description="Gly residues" evidence="1">
    <location>
        <begin position="2826"/>
        <end position="2835"/>
    </location>
</feature>
<feature type="compositionally biased region" description="Low complexity" evidence="1">
    <location>
        <begin position="306"/>
        <end position="322"/>
    </location>
</feature>
<accession>A0A178ICD0</accession>
<dbReference type="Gene3D" id="3.40.50.1110">
    <property type="entry name" value="SGNH hydrolase"/>
    <property type="match status" value="1"/>
</dbReference>
<feature type="signal peptide" evidence="3">
    <location>
        <begin position="1"/>
        <end position="29"/>
    </location>
</feature>
<dbReference type="InterPro" id="IPR001087">
    <property type="entry name" value="GDSL"/>
</dbReference>
<organism evidence="5 6">
    <name type="scientific">Termitidicoccus mucosus</name>
    <dbReference type="NCBI Taxonomy" id="1184151"/>
    <lineage>
        <taxon>Bacteria</taxon>
        <taxon>Pseudomonadati</taxon>
        <taxon>Verrucomicrobiota</taxon>
        <taxon>Opitutia</taxon>
        <taxon>Opitutales</taxon>
        <taxon>Opitutaceae</taxon>
        <taxon>Termitidicoccus</taxon>
    </lineage>
</organism>
<keyword evidence="2" id="KW-0812">Transmembrane</keyword>
<dbReference type="SUPFAM" id="SSF52266">
    <property type="entry name" value="SGNH hydrolase"/>
    <property type="match status" value="1"/>
</dbReference>
<evidence type="ECO:0000259" key="4">
    <source>
        <dbReference type="SMART" id="SM00429"/>
    </source>
</evidence>
<sequence length="2858" mass="285839">MHCFCFLMHAIRRPSLPISTLAIAFAAFASALAPARAALIATDDFDSYAAGALSGANAGTGWGAAYSAQAGATVADDAAPVTYMLPNGVVLGGGNALKITGADVNSVLSRALATPVTDGSDVFLSFVFRIHSANSNGAEPDGAEIPTSGNILTGWVAKDADDDNAVDTMGVIGANGRATARVNNSSLTSSPVSAPLVFGQNMLFVVKYTGWDGASYKACKVWLNPTPNDEASASTAVAVTKTATAGGSDAFNGIRVRTTGLASNGGRHFLIDALRVGTSWADVVGAPTGVTAAPADVPRVVVFGDSLSSGGPGNNPSTGPASTPEYPKLTWITQLSPLAGYGALGNHQVDGIGTNYAKGGHTTADMVGRVGDFLADYSNVASLQNLYVLWCGGNDVGHAVQDNAFSILLSPSSAKTTIVAVAEAAADRMEAQIQRLAASGATRFYWIDLPNLGATPAVENYATQYGLSSLKGTLADIMQSAAAAFNAKMPAAIARLTAANPGITIRTFSAWDTFNAIIADPAAHGFTNVTSSCAADGVTTAAANNYLFWDNVHPTAHGHNLIANQVLADWQAAGLVVPPPAPAITAVYCENAVPVPGDIVSITGSNLAGLSAVTIGGIPAEIIGANNTFAKVLFPAGATAGAAVTAATAPSSNQTTHVAAWTAAALPPVPSVTGFSTTTAAPGDSVTLTGQNLSGIVTLAVGGKPAAITAQSDAELTFTVPEDAPLGAAGIALDTLAGDFVALQQLTIKTTPSNPDLIAEDNFDSYTPGSTLASQSAGGTGWVAAWTTQAATTVTVSHDPADLISYTLDNGTILGSGTAGSVIVVSSTATANNFDQDTALQRDFATAPAEGADLFVSFIYKIKDLSKTDDTTFSSGNNLLCWFGKDSAKATTDTAVAVGYSGGFHPQVNNARGSSVGSHAYGQTYFAVVKYTGWDGTAYRTAQVWRNPKTTDENSSVTTITRAYSPGSGGSTAITGIRVRTNNLIAINPDAGTGRYHVVDAIRVGKTWASVVGLPAPAITGITPTAVHPGDSITITGTNLDDATVTIGGVTATVTANTATSITVTVPSASGAVGGAVSVVVTTAGGTVTADQTLTVTLLAPAIASIYPLTVYPGGNVTITGSNLDDATVTIGGEEAVITENTGSSITVTVPVETAVATGIAVAVTTAGGTVIASQALTVTPPPPVVTGITPLSVAPGGSITITGANLDGATVTIGSVAATITAPGATSLTVTVPEGVLGENKAVAVTTAGGTTTAAQTLTITAVPPPAPVITGITPTDVHPGGSITITGTNLVGATVTTVTIGGVAATVTASSATSLTVTVPEGVLGDTVAVAVTTDAGTTTAAQTLAITKAAQPALVVTAVTGKKYGDAAFQLAATGGAGMGALTFARTAGTDATATVSEAGLVTITGAGDITVTASKTADARYAAATSAPLAITIAKADQPALVITPVTGKTAADAPFTLAVTGGAGTGALTFARTAGTDAVATVSAEGEVTITGAGEITVTATKAGDANHNPATSAPLAITIAPTPDYDTFTTVAENGGWVPLTHSLDIAEGGVFDFAQQGLLDAPAGKHGALHATAAGHFEFENRPGVRARFWGVNIVQMANFLNTHAQADQLAARLARSGYNTVRLHLFDEYLVSSSISAGGDSWDLDTARLEKLDYLFYALKQQGIYINIDLYGSRGFSETEAASFGPGITTSIAKNNCKGLFAISDAALESWKNFATNLLTHANPYTGLTWAADPALIGICPVNENPPHRDSVSDAIPTEVSSLFKARYTALTGSTTYKGADWNRFVFENARASNDAMATHIRSLGSKALITTANNTVAAALVDLRSRYDYVDGHLYWDHPSFPVNSWSLPINFSQSSATATSAYNPARMMPTRILGKPFTSTEFHFCRPNRYRAEGPLLMPAYASLQDWDAMYNFDYAKDIAGATTGTADNYFAIANDPVGLVGDRLGALLFLRGDIAPATTTVAYAVTDTEAYANDSSGNPGREFDDNFRHVGLVARIGSLPGAPAAVLAANPGLAAAVTGSAAGLAENAAARTYVAGTSLVTKLRDDGILPAAGADGTASETGQLTLNTAAGIFRAVTPRGEHFILAPGATLAGDRVTVANGSVFGTVSVVALKTASEIAAGADAPALAAARRLLVTHLTDALTTGMTFAAADRKQLTAWGSLPHLVRAGSATLDLTLPAGGWTAWAVDMTGARLREHPLVRVGDTNVWRMEISTAGISETGAQFAYELVLTGSAAPPVVTGVSPLAAHPGDSVTITGENLFDATVTIGGAAAAVIASTGTSLAVTVPAGAFGGDGAVVVSTAGGAVTAAQTIAVTLPEPVISDVFPLAVAPGSSIAITGANLAGASVAIGGISATVTADGATSLTVTVPEAVLGENIAIVVTTGGGTVTASQTLAVTGAPPPAPTISNILPLNVHPGALVTITGQNLAGATVTIGSVAAEIVANTGTAITVRIPSGTAGGLVSVTTASGGTSSTRQVIIKPDAGDSGVLPAPAGVVASSGSANYKLYVSDIALHTIQVIASGTITTFAGNPGSPGLADGTGTIALFNRPRGLSINHAGALIVADSGNNLLRSATADGTVATTGTAGADADLAAAAGVAAFDAASGETYIADTGNHLIKKIIASGEVRTVAGSATSGTANGPLLEAQFNSPAGVAVDVTGSYLYVADTGNHVIRLIDLSGGVVSTFAGQMGVAGDADGGALGASTFRFPGDLIVDGTGDVYVADTGNSRIRLITSDDGRTVGTLVGGAPGFVDGGGTAARFSSPSALALAEDGSIYVADTGNGALRRIAPDASATVTTLALKSPASSSVTPPPGQSPGGSGGGGGGAPSVGFLAALAVCAALHLRKRR</sequence>
<dbReference type="InterPro" id="IPR013783">
    <property type="entry name" value="Ig-like_fold"/>
</dbReference>
<dbReference type="SUPFAM" id="SSF63829">
    <property type="entry name" value="Calcium-dependent phosphotriesterase"/>
    <property type="match status" value="1"/>
</dbReference>
<keyword evidence="2" id="KW-0472">Membrane</keyword>
<dbReference type="PANTHER" id="PTHR13833:SF71">
    <property type="entry name" value="NHL DOMAIN-CONTAINING PROTEIN"/>
    <property type="match status" value="1"/>
</dbReference>
<dbReference type="Gene3D" id="2.120.10.30">
    <property type="entry name" value="TolB, C-terminal domain"/>
    <property type="match status" value="3"/>
</dbReference>
<feature type="domain" description="IPT/TIG" evidence="4">
    <location>
        <begin position="1183"/>
        <end position="1262"/>
    </location>
</feature>
<dbReference type="GO" id="GO:0016298">
    <property type="term" value="F:lipase activity"/>
    <property type="evidence" value="ECO:0007669"/>
    <property type="project" value="InterPro"/>
</dbReference>
<dbReference type="CDD" id="cd00603">
    <property type="entry name" value="IPT_PCSR"/>
    <property type="match status" value="3"/>
</dbReference>
<keyword evidence="3" id="KW-0732">Signal</keyword>
<evidence type="ECO:0000313" key="6">
    <source>
        <dbReference type="Proteomes" id="UP000078486"/>
    </source>
</evidence>
<dbReference type="Proteomes" id="UP000078486">
    <property type="component" value="Unassembled WGS sequence"/>
</dbReference>
<dbReference type="InterPro" id="IPR017853">
    <property type="entry name" value="GH"/>
</dbReference>
<feature type="domain" description="IPT/TIG" evidence="4">
    <location>
        <begin position="669"/>
        <end position="749"/>
    </location>
</feature>
<comment type="caution">
    <text evidence="5">The sequence shown here is derived from an EMBL/GenBank/DDBJ whole genome shotgun (WGS) entry which is preliminary data.</text>
</comment>
<dbReference type="SMART" id="SM00429">
    <property type="entry name" value="IPT"/>
    <property type="match status" value="7"/>
</dbReference>
<feature type="region of interest" description="Disordered" evidence="1">
    <location>
        <begin position="306"/>
        <end position="325"/>
    </location>
</feature>
<dbReference type="Gene3D" id="2.60.40.10">
    <property type="entry name" value="Immunoglobulins"/>
    <property type="match status" value="9"/>
</dbReference>
<dbReference type="PROSITE" id="PS01098">
    <property type="entry name" value="LIPASE_GDSL_SER"/>
    <property type="match status" value="1"/>
</dbReference>
<dbReference type="GO" id="GO:0006629">
    <property type="term" value="P:lipid metabolic process"/>
    <property type="evidence" value="ECO:0007669"/>
    <property type="project" value="InterPro"/>
</dbReference>
<feature type="domain" description="IPT/TIG" evidence="4">
    <location>
        <begin position="1268"/>
        <end position="1350"/>
    </location>
</feature>
<reference evidence="5 6" key="1">
    <citation type="submission" date="2016-01" db="EMBL/GenBank/DDBJ databases">
        <title>High potential of lignocellulose degradation of a new Verrucomicrobia species.</title>
        <authorList>
            <person name="Wang Y."/>
            <person name="Shi Y."/>
            <person name="Qiu Z."/>
            <person name="Liu S."/>
            <person name="Yang H."/>
        </authorList>
    </citation>
    <scope>NUCLEOTIDE SEQUENCE [LARGE SCALE GENOMIC DNA]</scope>
    <source>
        <strain evidence="5 6">TSB47</strain>
    </source>
</reference>
<keyword evidence="2" id="KW-1133">Transmembrane helix</keyword>
<dbReference type="SUPFAM" id="SSF81296">
    <property type="entry name" value="E set domains"/>
    <property type="match status" value="9"/>
</dbReference>
<proteinExistence type="predicted"/>
<feature type="domain" description="IPT/TIG" evidence="4">
    <location>
        <begin position="2247"/>
        <end position="2324"/>
    </location>
</feature>
<feature type="domain" description="IPT/TIG" evidence="4">
    <location>
        <begin position="2329"/>
        <end position="2408"/>
    </location>
</feature>
<feature type="region of interest" description="Disordered" evidence="1">
    <location>
        <begin position="2812"/>
        <end position="2835"/>
    </location>
</feature>
<dbReference type="Pfam" id="PF00657">
    <property type="entry name" value="Lipase_GDSL"/>
    <property type="match status" value="1"/>
</dbReference>
<evidence type="ECO:0000256" key="1">
    <source>
        <dbReference type="SAM" id="MobiDB-lite"/>
    </source>
</evidence>
<dbReference type="InterPro" id="IPR036514">
    <property type="entry name" value="SGNH_hydro_sf"/>
</dbReference>
<dbReference type="SUPFAM" id="SSF51445">
    <property type="entry name" value="(Trans)glycosidases"/>
    <property type="match status" value="1"/>
</dbReference>
<evidence type="ECO:0000313" key="5">
    <source>
        <dbReference type="EMBL" id="OAM87271.1"/>
    </source>
</evidence>
<evidence type="ECO:0000256" key="2">
    <source>
        <dbReference type="SAM" id="Phobius"/>
    </source>
</evidence>
<dbReference type="STRING" id="1184151.AW736_23745"/>
<dbReference type="InterPro" id="IPR011042">
    <property type="entry name" value="6-blade_b-propeller_TolB-like"/>
</dbReference>
<dbReference type="InterPro" id="IPR002909">
    <property type="entry name" value="IPT_dom"/>
</dbReference>
<name>A0A178ICD0_9BACT</name>
<gene>
    <name evidence="5" type="ORF">AW736_23745</name>
</gene>
<dbReference type="PANTHER" id="PTHR13833">
    <property type="match status" value="1"/>
</dbReference>
<evidence type="ECO:0000256" key="3">
    <source>
        <dbReference type="SAM" id="SignalP"/>
    </source>
</evidence>
<feature type="transmembrane region" description="Helical" evidence="2">
    <location>
        <begin position="2835"/>
        <end position="2854"/>
    </location>
</feature>